<dbReference type="InterPro" id="IPR015946">
    <property type="entry name" value="KH_dom-like_a/b"/>
</dbReference>
<dbReference type="InterPro" id="IPR036102">
    <property type="entry name" value="OsmC/Ohrsf"/>
</dbReference>
<dbReference type="SUPFAM" id="SSF82784">
    <property type="entry name" value="OsmC-like"/>
    <property type="match status" value="1"/>
</dbReference>
<protein>
    <submittedName>
        <fullName evidence="1">OsmC family protein</fullName>
    </submittedName>
</protein>
<dbReference type="PANTHER" id="PTHR42830">
    <property type="entry name" value="OSMOTICALLY INDUCIBLE FAMILY PROTEIN"/>
    <property type="match status" value="1"/>
</dbReference>
<proteinExistence type="predicted"/>
<name>A0ABV8U7V1_9PROT</name>
<evidence type="ECO:0000313" key="1">
    <source>
        <dbReference type="EMBL" id="MFC4347288.1"/>
    </source>
</evidence>
<dbReference type="InterPro" id="IPR052707">
    <property type="entry name" value="OsmC_Ohr_Peroxiredoxin"/>
</dbReference>
<gene>
    <name evidence="1" type="ORF">ACFO5Q_05475</name>
</gene>
<sequence length="155" mass="17108">MAQHTYNTRTTWTGALEHGTKNYKSYSRDYTISMDGKADILGSSDPAFRGDPARHNPEDMLVASVSACHMLWYLHLCAVNNVVVTSYTDDAEGVMVEGKDVIAKFEKITLRPRITISGQSDMETAMSLHAVANKECFIANSLNCPVAHEPVIERG</sequence>
<reference evidence="2" key="1">
    <citation type="journal article" date="2019" name="Int. J. Syst. Evol. Microbiol.">
        <title>The Global Catalogue of Microorganisms (GCM) 10K type strain sequencing project: providing services to taxonomists for standard genome sequencing and annotation.</title>
        <authorList>
            <consortium name="The Broad Institute Genomics Platform"/>
            <consortium name="The Broad Institute Genome Sequencing Center for Infectious Disease"/>
            <person name="Wu L."/>
            <person name="Ma J."/>
        </authorList>
    </citation>
    <scope>NUCLEOTIDE SEQUENCE [LARGE SCALE GENOMIC DNA]</scope>
    <source>
        <strain evidence="2">CGMCC 1.15304</strain>
    </source>
</reference>
<dbReference type="EMBL" id="JBHSCR010000003">
    <property type="protein sequence ID" value="MFC4347288.1"/>
    <property type="molecule type" value="Genomic_DNA"/>
</dbReference>
<comment type="caution">
    <text evidence="1">The sequence shown here is derived from an EMBL/GenBank/DDBJ whole genome shotgun (WGS) entry which is preliminary data.</text>
</comment>
<dbReference type="PANTHER" id="PTHR42830:SF2">
    <property type="entry name" value="OSMC_OHR FAMILY PROTEIN"/>
    <property type="match status" value="1"/>
</dbReference>
<organism evidence="1 2">
    <name type="scientific">Kordiimonas lipolytica</name>
    <dbReference type="NCBI Taxonomy" id="1662421"/>
    <lineage>
        <taxon>Bacteria</taxon>
        <taxon>Pseudomonadati</taxon>
        <taxon>Pseudomonadota</taxon>
        <taxon>Alphaproteobacteria</taxon>
        <taxon>Kordiimonadales</taxon>
        <taxon>Kordiimonadaceae</taxon>
        <taxon>Kordiimonas</taxon>
    </lineage>
</organism>
<keyword evidence="2" id="KW-1185">Reference proteome</keyword>
<evidence type="ECO:0000313" key="2">
    <source>
        <dbReference type="Proteomes" id="UP001595776"/>
    </source>
</evidence>
<dbReference type="Pfam" id="PF02566">
    <property type="entry name" value="OsmC"/>
    <property type="match status" value="1"/>
</dbReference>
<dbReference type="Gene3D" id="3.30.300.20">
    <property type="match status" value="1"/>
</dbReference>
<dbReference type="InterPro" id="IPR003718">
    <property type="entry name" value="OsmC/Ohr_fam"/>
</dbReference>
<dbReference type="RefSeq" id="WP_068152615.1">
    <property type="nucleotide sequence ID" value="NZ_JBHSCR010000003.1"/>
</dbReference>
<accession>A0ABV8U7V1</accession>
<dbReference type="Proteomes" id="UP001595776">
    <property type="component" value="Unassembled WGS sequence"/>
</dbReference>